<protein>
    <submittedName>
        <fullName evidence="1">Uncharacterized protein</fullName>
    </submittedName>
</protein>
<gene>
    <name evidence="1" type="ORF">E6K80_13920</name>
</gene>
<dbReference type="AlphaFoldDB" id="A0A538TYK6"/>
<reference evidence="1 2" key="1">
    <citation type="journal article" date="2019" name="Nat. Microbiol.">
        <title>Mediterranean grassland soil C-N compound turnover is dependent on rainfall and depth, and is mediated by genomically divergent microorganisms.</title>
        <authorList>
            <person name="Diamond S."/>
            <person name="Andeer P.F."/>
            <person name="Li Z."/>
            <person name="Crits-Christoph A."/>
            <person name="Burstein D."/>
            <person name="Anantharaman K."/>
            <person name="Lane K.R."/>
            <person name="Thomas B.C."/>
            <person name="Pan C."/>
            <person name="Northen T.R."/>
            <person name="Banfield J.F."/>
        </authorList>
    </citation>
    <scope>NUCLEOTIDE SEQUENCE [LARGE SCALE GENOMIC DNA]</scope>
    <source>
        <strain evidence="1">WS_10</strain>
    </source>
</reference>
<accession>A0A538TYK6</accession>
<comment type="caution">
    <text evidence="1">The sequence shown here is derived from an EMBL/GenBank/DDBJ whole genome shotgun (WGS) entry which is preliminary data.</text>
</comment>
<dbReference type="EMBL" id="VBPA01000388">
    <property type="protein sequence ID" value="TMQ68736.1"/>
    <property type="molecule type" value="Genomic_DNA"/>
</dbReference>
<sequence length="91" mass="9492">MVVESPQDTVAIGWKPSRLAGRPDLYQHASLAFASGVGVGVVTESPGAAVGSAMTLGIVKELLDARVDRTDLLADLIGATLAAFVTRWISR</sequence>
<evidence type="ECO:0000313" key="1">
    <source>
        <dbReference type="EMBL" id="TMQ68736.1"/>
    </source>
</evidence>
<evidence type="ECO:0000313" key="2">
    <source>
        <dbReference type="Proteomes" id="UP000319836"/>
    </source>
</evidence>
<proteinExistence type="predicted"/>
<dbReference type="Proteomes" id="UP000319836">
    <property type="component" value="Unassembled WGS sequence"/>
</dbReference>
<name>A0A538TYK6_UNCEI</name>
<organism evidence="1 2">
    <name type="scientific">Eiseniibacteriota bacterium</name>
    <dbReference type="NCBI Taxonomy" id="2212470"/>
    <lineage>
        <taxon>Bacteria</taxon>
        <taxon>Candidatus Eiseniibacteriota</taxon>
    </lineage>
</organism>